<feature type="region of interest" description="Disordered" evidence="10">
    <location>
        <begin position="61"/>
        <end position="83"/>
    </location>
</feature>
<evidence type="ECO:0000256" key="1">
    <source>
        <dbReference type="ARBA" id="ARBA00004383"/>
    </source>
</evidence>
<keyword evidence="6 11" id="KW-0812">Transmembrane</keyword>
<keyword evidence="14" id="KW-1185">Reference proteome</keyword>
<gene>
    <name evidence="13" type="ORF">YH65_00715</name>
</gene>
<accession>A0A7U4LZK1</accession>
<dbReference type="PRINTS" id="PR01374">
    <property type="entry name" value="TONBPROTEIN"/>
</dbReference>
<comment type="subcellular location">
    <subcellularLocation>
        <location evidence="1">Cell inner membrane</location>
        <topology evidence="1">Single-pass membrane protein</topology>
        <orientation evidence="1">Periplasmic side</orientation>
    </subcellularLocation>
</comment>
<evidence type="ECO:0000256" key="11">
    <source>
        <dbReference type="SAM" id="Phobius"/>
    </source>
</evidence>
<dbReference type="InterPro" id="IPR003538">
    <property type="entry name" value="TonB"/>
</dbReference>
<dbReference type="RefSeq" id="WP_046550199.1">
    <property type="nucleotide sequence ID" value="NZ_CP011308.1"/>
</dbReference>
<comment type="similarity">
    <text evidence="2">Belongs to the TonB family.</text>
</comment>
<dbReference type="AlphaFoldDB" id="A0A7U4LZK1"/>
<keyword evidence="4" id="KW-1003">Cell membrane</keyword>
<sequence length="240" mass="27190">MVKHRNLVSFIITTLLYALLFGGYFYLMRTYIIADQAAQDSAIQLCLSEFVPEVVPEAQEAEEEPVVEEEPEPEPEPEPIVKEEPVVEKVIPEPVKPKVLPVPEVKKPKPKKKEIKKKKKVKKKKVRTRTAQSSRVGVKRRGSGHASVSQKNRFLSTVRQRINQNKSYPRIAKRRGMQGSVKVRFTILSNGHVGNISISGPKVFHSSARRAVEKAFPLSTKHIPVSLPKTVNLTLRYQLR</sequence>
<dbReference type="GO" id="GO:0055085">
    <property type="term" value="P:transmembrane transport"/>
    <property type="evidence" value="ECO:0007669"/>
    <property type="project" value="InterPro"/>
</dbReference>
<dbReference type="PROSITE" id="PS52015">
    <property type="entry name" value="TONB_CTD"/>
    <property type="match status" value="1"/>
</dbReference>
<dbReference type="PANTHER" id="PTHR33446">
    <property type="entry name" value="PROTEIN TONB-RELATED"/>
    <property type="match status" value="1"/>
</dbReference>
<evidence type="ECO:0000256" key="8">
    <source>
        <dbReference type="ARBA" id="ARBA00022989"/>
    </source>
</evidence>
<organism evidence="13 14">
    <name type="scientific">Sulfurovum lithotrophicum</name>
    <dbReference type="NCBI Taxonomy" id="206403"/>
    <lineage>
        <taxon>Bacteria</taxon>
        <taxon>Pseudomonadati</taxon>
        <taxon>Campylobacterota</taxon>
        <taxon>Epsilonproteobacteria</taxon>
        <taxon>Campylobacterales</taxon>
        <taxon>Sulfurovaceae</taxon>
        <taxon>Sulfurovum</taxon>
    </lineage>
</organism>
<dbReference type="EMBL" id="CP011308">
    <property type="protein sequence ID" value="AKF24091.1"/>
    <property type="molecule type" value="Genomic_DNA"/>
</dbReference>
<dbReference type="PANTHER" id="PTHR33446:SF2">
    <property type="entry name" value="PROTEIN TONB"/>
    <property type="match status" value="1"/>
</dbReference>
<dbReference type="KEGG" id="slh:YH65_00715"/>
<feature type="compositionally biased region" description="Acidic residues" evidence="10">
    <location>
        <begin position="61"/>
        <end position="77"/>
    </location>
</feature>
<keyword evidence="9 11" id="KW-0472">Membrane</keyword>
<proteinExistence type="inferred from homology"/>
<dbReference type="InterPro" id="IPR037682">
    <property type="entry name" value="TonB_C"/>
</dbReference>
<dbReference type="Pfam" id="PF03544">
    <property type="entry name" value="TonB_C"/>
    <property type="match status" value="1"/>
</dbReference>
<evidence type="ECO:0000256" key="10">
    <source>
        <dbReference type="SAM" id="MobiDB-lite"/>
    </source>
</evidence>
<dbReference type="GO" id="GO:0015031">
    <property type="term" value="P:protein transport"/>
    <property type="evidence" value="ECO:0007669"/>
    <property type="project" value="UniProtKB-KW"/>
</dbReference>
<feature type="compositionally biased region" description="Basic residues" evidence="10">
    <location>
        <begin position="108"/>
        <end position="128"/>
    </location>
</feature>
<dbReference type="InterPro" id="IPR006260">
    <property type="entry name" value="TonB/TolA_C"/>
</dbReference>
<evidence type="ECO:0000256" key="3">
    <source>
        <dbReference type="ARBA" id="ARBA00022448"/>
    </source>
</evidence>
<feature type="domain" description="TonB C-terminal" evidence="12">
    <location>
        <begin position="153"/>
        <end position="240"/>
    </location>
</feature>
<dbReference type="Gene3D" id="3.30.1150.10">
    <property type="match status" value="1"/>
</dbReference>
<reference evidence="14" key="2">
    <citation type="journal article" date="2017" name="Stand. Genomic Sci.">
        <title>Complete genome sequence of the sulfur-oxidizing chemolithoautotrophic Sulfurovum lithotrophicum 42BKTT.</title>
        <authorList>
            <person name="Jeon W."/>
            <person name="Priscilla L."/>
            <person name="Park G."/>
            <person name="Lee H."/>
            <person name="Lee N."/>
            <person name="Lee D."/>
            <person name="Kwon H."/>
            <person name="Ahn I."/>
            <person name="Lee C."/>
            <person name="Lee H."/>
            <person name="Ahn J."/>
        </authorList>
    </citation>
    <scope>NUCLEOTIDE SEQUENCE [LARGE SCALE GENOMIC DNA]</scope>
    <source>
        <strain evidence="14">ATCC BAA-797 / 42BKT</strain>
    </source>
</reference>
<dbReference type="GO" id="GO:0030288">
    <property type="term" value="C:outer membrane-bounded periplasmic space"/>
    <property type="evidence" value="ECO:0007669"/>
    <property type="project" value="InterPro"/>
</dbReference>
<dbReference type="SUPFAM" id="SSF74653">
    <property type="entry name" value="TolA/TonB C-terminal domain"/>
    <property type="match status" value="1"/>
</dbReference>
<dbReference type="InterPro" id="IPR051045">
    <property type="entry name" value="TonB-dependent_transducer"/>
</dbReference>
<dbReference type="NCBIfam" id="TIGR01352">
    <property type="entry name" value="tonB_Cterm"/>
    <property type="match status" value="1"/>
</dbReference>
<evidence type="ECO:0000256" key="9">
    <source>
        <dbReference type="ARBA" id="ARBA00023136"/>
    </source>
</evidence>
<evidence type="ECO:0000256" key="2">
    <source>
        <dbReference type="ARBA" id="ARBA00006555"/>
    </source>
</evidence>
<keyword evidence="7" id="KW-0653">Protein transport</keyword>
<dbReference type="OrthoDB" id="5334999at2"/>
<keyword evidence="3" id="KW-0813">Transport</keyword>
<feature type="region of interest" description="Disordered" evidence="10">
    <location>
        <begin position="101"/>
        <end position="151"/>
    </location>
</feature>
<evidence type="ECO:0000313" key="13">
    <source>
        <dbReference type="EMBL" id="AKF24091.1"/>
    </source>
</evidence>
<evidence type="ECO:0000256" key="4">
    <source>
        <dbReference type="ARBA" id="ARBA00022475"/>
    </source>
</evidence>
<protein>
    <recommendedName>
        <fullName evidence="12">TonB C-terminal domain-containing protein</fullName>
    </recommendedName>
</protein>
<dbReference type="GO" id="GO:0015891">
    <property type="term" value="P:siderophore transport"/>
    <property type="evidence" value="ECO:0007669"/>
    <property type="project" value="InterPro"/>
</dbReference>
<dbReference type="Proteomes" id="UP000034444">
    <property type="component" value="Chromosome"/>
</dbReference>
<evidence type="ECO:0000256" key="6">
    <source>
        <dbReference type="ARBA" id="ARBA00022692"/>
    </source>
</evidence>
<feature type="transmembrane region" description="Helical" evidence="11">
    <location>
        <begin position="7"/>
        <end position="27"/>
    </location>
</feature>
<keyword evidence="8 11" id="KW-1133">Transmembrane helix</keyword>
<evidence type="ECO:0000256" key="5">
    <source>
        <dbReference type="ARBA" id="ARBA00022519"/>
    </source>
</evidence>
<evidence type="ECO:0000259" key="12">
    <source>
        <dbReference type="PROSITE" id="PS52015"/>
    </source>
</evidence>
<dbReference type="GO" id="GO:0098797">
    <property type="term" value="C:plasma membrane protein complex"/>
    <property type="evidence" value="ECO:0007669"/>
    <property type="project" value="TreeGrafter"/>
</dbReference>
<reference evidence="13 14" key="1">
    <citation type="submission" date="2015-04" db="EMBL/GenBank/DDBJ databases">
        <title>Complete genome sequence of Sulfurovum lithotrophicum ATCC BAA-797T.</title>
        <authorList>
            <person name="Ahn J."/>
            <person name="Park G."/>
            <person name="Jeon W."/>
            <person name="Jang Y."/>
            <person name="Jang M."/>
            <person name="Lee H."/>
            <person name="Lee H."/>
        </authorList>
    </citation>
    <scope>NUCLEOTIDE SEQUENCE [LARGE SCALE GENOMIC DNA]</scope>
    <source>
        <strain evidence="14">ATCC BAA-797 / 42BKT</strain>
    </source>
</reference>
<name>A0A7U4LZK1_9BACT</name>
<keyword evidence="5" id="KW-0997">Cell inner membrane</keyword>
<evidence type="ECO:0000313" key="14">
    <source>
        <dbReference type="Proteomes" id="UP000034444"/>
    </source>
</evidence>
<dbReference type="GO" id="GO:0031992">
    <property type="term" value="F:energy transducer activity"/>
    <property type="evidence" value="ECO:0007669"/>
    <property type="project" value="InterPro"/>
</dbReference>
<evidence type="ECO:0000256" key="7">
    <source>
        <dbReference type="ARBA" id="ARBA00022927"/>
    </source>
</evidence>